<feature type="chain" id="PRO_5046985363" evidence="3">
    <location>
        <begin position="32"/>
        <end position="442"/>
    </location>
</feature>
<keyword evidence="3" id="KW-0732">Signal</keyword>
<name>A0ABU9BAZ4_9BURK</name>
<organism evidence="4 5">
    <name type="scientific">Pseudaquabacterium rugosum</name>
    <dbReference type="NCBI Taxonomy" id="2984194"/>
    <lineage>
        <taxon>Bacteria</taxon>
        <taxon>Pseudomonadati</taxon>
        <taxon>Pseudomonadota</taxon>
        <taxon>Betaproteobacteria</taxon>
        <taxon>Burkholderiales</taxon>
        <taxon>Sphaerotilaceae</taxon>
        <taxon>Pseudaquabacterium</taxon>
    </lineage>
</organism>
<evidence type="ECO:0000256" key="2">
    <source>
        <dbReference type="ARBA" id="ARBA00008520"/>
    </source>
</evidence>
<evidence type="ECO:0000313" key="4">
    <source>
        <dbReference type="EMBL" id="MEK8027068.1"/>
    </source>
</evidence>
<feature type="signal peptide" evidence="3">
    <location>
        <begin position="1"/>
        <end position="31"/>
    </location>
</feature>
<dbReference type="PANTHER" id="PTHR43649:SF11">
    <property type="entry name" value="ABC TRANSPORTER SUBSTRATE-BINDING PROTEIN YESO-RELATED"/>
    <property type="match status" value="1"/>
</dbReference>
<evidence type="ECO:0000256" key="3">
    <source>
        <dbReference type="SAM" id="SignalP"/>
    </source>
</evidence>
<evidence type="ECO:0000256" key="1">
    <source>
        <dbReference type="ARBA" id="ARBA00004418"/>
    </source>
</evidence>
<dbReference type="Gene3D" id="3.40.190.10">
    <property type="entry name" value="Periplasmic binding protein-like II"/>
    <property type="match status" value="2"/>
</dbReference>
<dbReference type="InterPro" id="IPR006311">
    <property type="entry name" value="TAT_signal"/>
</dbReference>
<gene>
    <name evidence="4" type="ORF">AACH11_13950</name>
</gene>
<reference evidence="4 5" key="1">
    <citation type="submission" date="2024-04" db="EMBL/GenBank/DDBJ databases">
        <title>Novel species of the genus Ideonella isolated from streams.</title>
        <authorList>
            <person name="Lu H."/>
        </authorList>
    </citation>
    <scope>NUCLEOTIDE SEQUENCE [LARGE SCALE GENOMIC DNA]</scope>
    <source>
        <strain evidence="4 5">BYS139W</strain>
    </source>
</reference>
<dbReference type="EMBL" id="JBBUTF010000012">
    <property type="protein sequence ID" value="MEK8027068.1"/>
    <property type="molecule type" value="Genomic_DNA"/>
</dbReference>
<dbReference type="InterPro" id="IPR006059">
    <property type="entry name" value="SBP"/>
</dbReference>
<dbReference type="Proteomes" id="UP001368500">
    <property type="component" value="Unassembled WGS sequence"/>
</dbReference>
<protein>
    <submittedName>
        <fullName evidence="4">ABC transporter substrate-binding protein</fullName>
    </submittedName>
</protein>
<comment type="subcellular location">
    <subcellularLocation>
        <location evidence="1">Periplasm</location>
    </subcellularLocation>
</comment>
<dbReference type="PANTHER" id="PTHR43649">
    <property type="entry name" value="ARABINOSE-BINDING PROTEIN-RELATED"/>
    <property type="match status" value="1"/>
</dbReference>
<dbReference type="InterPro" id="IPR050490">
    <property type="entry name" value="Bact_solute-bd_prot1"/>
</dbReference>
<evidence type="ECO:0000313" key="5">
    <source>
        <dbReference type="Proteomes" id="UP001368500"/>
    </source>
</evidence>
<comment type="similarity">
    <text evidence="2">Belongs to the bacterial solute-binding protein 1 family.</text>
</comment>
<dbReference type="SUPFAM" id="SSF53850">
    <property type="entry name" value="Periplasmic binding protein-like II"/>
    <property type="match status" value="1"/>
</dbReference>
<dbReference type="Pfam" id="PF01547">
    <property type="entry name" value="SBP_bac_1"/>
    <property type="match status" value="1"/>
</dbReference>
<dbReference type="RefSeq" id="WP_341374847.1">
    <property type="nucleotide sequence ID" value="NZ_JBBUTF010000012.1"/>
</dbReference>
<proteinExistence type="inferred from homology"/>
<keyword evidence="5" id="KW-1185">Reference proteome</keyword>
<comment type="caution">
    <text evidence="4">The sequence shown here is derived from an EMBL/GenBank/DDBJ whole genome shotgun (WGS) entry which is preliminary data.</text>
</comment>
<sequence length="442" mass="47939">MTLTRRDLLGHAGTALALSAAGLHTSATAQAAPVTLRFSWWGGAERHQLTLKAIEAFEARHPGIKVKAEYGGYGGYLERLTTQMAGGSEPDLLQCDWGWLPMFSRDGKGFADLNAHRAVMSLDQFAPDALRIGTLSGKLNALPAAFTARVFVWNRTAIDKAGLSIPRSWDDLFAMGPKVKAKLGDKAYALDGDSYDLLLLAHAYAMQAHGQPYVSPTEPRLAMSEAGLREWVGAYKRLASNNVCVPVPYRTALGGADKPTEQQPDWANGNWLGYCAWDSATRLRAGALAAGQTAEIGEFLTLPGAKSSGVFARASMVLAVSRNSRQPEAAARLLNFLLTDEAAARILVNTRGIPMASGPLKQLLRDGRMGPAELQAFQQVKALRESGRIPPASPHFENARIQQLMRTVFEQVAYGRISDADAVRRLKDEGTQLLSRMRQPEA</sequence>
<dbReference type="PROSITE" id="PS51318">
    <property type="entry name" value="TAT"/>
    <property type="match status" value="1"/>
</dbReference>
<accession>A0ABU9BAZ4</accession>